<feature type="domain" description="KH type-2" evidence="9">
    <location>
        <begin position="38"/>
        <end position="115"/>
    </location>
</feature>
<reference evidence="10 11" key="1">
    <citation type="submission" date="2018-06" db="EMBL/GenBank/DDBJ databases">
        <authorList>
            <consortium name="Pathogen Informatics"/>
            <person name="Doyle S."/>
        </authorList>
    </citation>
    <scope>NUCLEOTIDE SEQUENCE [LARGE SCALE GENOMIC DNA]</scope>
    <source>
        <strain evidence="10 11">NCTC8009</strain>
    </source>
</reference>
<keyword evidence="5" id="KW-0547">Nucleotide-binding</keyword>
<evidence type="ECO:0000256" key="6">
    <source>
        <dbReference type="ARBA" id="ARBA00022884"/>
    </source>
</evidence>
<dbReference type="Pfam" id="PF07650">
    <property type="entry name" value="KH_2"/>
    <property type="match status" value="1"/>
</dbReference>
<dbReference type="NCBIfam" id="TIGR00436">
    <property type="entry name" value="era"/>
    <property type="match status" value="1"/>
</dbReference>
<dbReference type="GO" id="GO:0000028">
    <property type="term" value="P:ribosomal small subunit assembly"/>
    <property type="evidence" value="ECO:0007669"/>
    <property type="project" value="TreeGrafter"/>
</dbReference>
<evidence type="ECO:0000256" key="4">
    <source>
        <dbReference type="ARBA" id="ARBA00022517"/>
    </source>
</evidence>
<keyword evidence="7" id="KW-0342">GTP-binding</keyword>
<evidence type="ECO:0000256" key="5">
    <source>
        <dbReference type="ARBA" id="ARBA00022741"/>
    </source>
</evidence>
<dbReference type="CDD" id="cd22534">
    <property type="entry name" value="KH-II_Era"/>
    <property type="match status" value="1"/>
</dbReference>
<keyword evidence="6 8" id="KW-0694">RNA-binding</keyword>
<dbReference type="GO" id="GO:0005525">
    <property type="term" value="F:GTP binding"/>
    <property type="evidence" value="ECO:0007669"/>
    <property type="project" value="UniProtKB-KW"/>
</dbReference>
<evidence type="ECO:0000256" key="2">
    <source>
        <dbReference type="ARBA" id="ARBA00007921"/>
    </source>
</evidence>
<sequence>MRKHLPEATHHFPEDYITDRSQRFMASEIIREKLMRFLGAELPYSVTVEIERFVSNERGGYDINGLILVEREGQKKMVIGNKGAKIKTIGIEARKDMQEMFEAPVHLELWVKVKSGWADDERALRSLGYVDDL</sequence>
<dbReference type="InterPro" id="IPR009019">
    <property type="entry name" value="KH_sf_prok-type"/>
</dbReference>
<dbReference type="EMBL" id="UARW01000010">
    <property type="protein sequence ID" value="SQD02710.1"/>
    <property type="molecule type" value="Genomic_DNA"/>
</dbReference>
<dbReference type="SUPFAM" id="SSF54814">
    <property type="entry name" value="Prokaryotic type KH domain (KH-domain type II)"/>
    <property type="match status" value="1"/>
</dbReference>
<name>A0A2X3LST9_ECOLX</name>
<dbReference type="InterPro" id="IPR015946">
    <property type="entry name" value="KH_dom-like_a/b"/>
</dbReference>
<evidence type="ECO:0000313" key="11">
    <source>
        <dbReference type="Proteomes" id="UP000250991"/>
    </source>
</evidence>
<dbReference type="FunFam" id="3.30.300.20:FF:000003">
    <property type="entry name" value="GTPase Era"/>
    <property type="match status" value="1"/>
</dbReference>
<gene>
    <name evidence="10" type="primary">era_1</name>
    <name evidence="10" type="ORF">NCTC8009_03177</name>
</gene>
<dbReference type="GO" id="GO:0019843">
    <property type="term" value="F:rRNA binding"/>
    <property type="evidence" value="ECO:0007669"/>
    <property type="project" value="TreeGrafter"/>
</dbReference>
<evidence type="ECO:0000256" key="8">
    <source>
        <dbReference type="PROSITE-ProRule" id="PRU00118"/>
    </source>
</evidence>
<dbReference type="PROSITE" id="PS50823">
    <property type="entry name" value="KH_TYPE_2"/>
    <property type="match status" value="1"/>
</dbReference>
<dbReference type="Proteomes" id="UP000250991">
    <property type="component" value="Unassembled WGS sequence"/>
</dbReference>
<evidence type="ECO:0000256" key="1">
    <source>
        <dbReference type="ARBA" id="ARBA00004496"/>
    </source>
</evidence>
<comment type="similarity">
    <text evidence="2">Belongs to the TRAFAC class TrmE-Era-EngA-EngB-Septin-like GTPase superfamily. Era GTPase family.</text>
</comment>
<dbReference type="STRING" id="585034.ECIAI1_2677"/>
<comment type="subcellular location">
    <subcellularLocation>
        <location evidence="1">Cytoplasm</location>
    </subcellularLocation>
</comment>
<dbReference type="PANTHER" id="PTHR42698:SF1">
    <property type="entry name" value="GTPASE ERA, MITOCHONDRIAL"/>
    <property type="match status" value="1"/>
</dbReference>
<dbReference type="AlphaFoldDB" id="A0A2X3LST9"/>
<organism evidence="10 11">
    <name type="scientific">Escherichia coli</name>
    <dbReference type="NCBI Taxonomy" id="562"/>
    <lineage>
        <taxon>Bacteria</taxon>
        <taxon>Pseudomonadati</taxon>
        <taxon>Pseudomonadota</taxon>
        <taxon>Gammaproteobacteria</taxon>
        <taxon>Enterobacterales</taxon>
        <taxon>Enterobacteriaceae</taxon>
        <taxon>Escherichia</taxon>
    </lineage>
</organism>
<dbReference type="InterPro" id="IPR005662">
    <property type="entry name" value="GTPase_Era-like"/>
</dbReference>
<protein>
    <recommendedName>
        <fullName evidence="3">GTPase Era</fullName>
    </recommendedName>
</protein>
<evidence type="ECO:0000313" key="10">
    <source>
        <dbReference type="EMBL" id="SQD02710.1"/>
    </source>
</evidence>
<dbReference type="Gene3D" id="3.30.300.20">
    <property type="match status" value="1"/>
</dbReference>
<keyword evidence="4" id="KW-0690">Ribosome biogenesis</keyword>
<dbReference type="PANTHER" id="PTHR42698">
    <property type="entry name" value="GTPASE ERA"/>
    <property type="match status" value="1"/>
</dbReference>
<proteinExistence type="inferred from homology"/>
<evidence type="ECO:0000256" key="3">
    <source>
        <dbReference type="ARBA" id="ARBA00020484"/>
    </source>
</evidence>
<dbReference type="InterPro" id="IPR004044">
    <property type="entry name" value="KH_dom_type_2"/>
</dbReference>
<evidence type="ECO:0000256" key="7">
    <source>
        <dbReference type="ARBA" id="ARBA00023134"/>
    </source>
</evidence>
<dbReference type="GO" id="GO:0043024">
    <property type="term" value="F:ribosomal small subunit binding"/>
    <property type="evidence" value="ECO:0007669"/>
    <property type="project" value="TreeGrafter"/>
</dbReference>
<evidence type="ECO:0000259" key="9">
    <source>
        <dbReference type="PROSITE" id="PS50823"/>
    </source>
</evidence>
<dbReference type="GO" id="GO:0005829">
    <property type="term" value="C:cytosol"/>
    <property type="evidence" value="ECO:0007669"/>
    <property type="project" value="TreeGrafter"/>
</dbReference>
<accession>A0A2X3LST9</accession>